<name>A0A640KWB4_LEITA</name>
<evidence type="ECO:0000259" key="2">
    <source>
        <dbReference type="Pfam" id="PF25402"/>
    </source>
</evidence>
<comment type="caution">
    <text evidence="3">The sequence shown here is derived from an EMBL/GenBank/DDBJ whole genome shotgun (WGS) entry which is preliminary data.</text>
</comment>
<feature type="compositionally biased region" description="Polar residues" evidence="1">
    <location>
        <begin position="578"/>
        <end position="594"/>
    </location>
</feature>
<accession>A0A640KWB4</accession>
<keyword evidence="4" id="KW-1185">Reference proteome</keyword>
<feature type="region of interest" description="Disordered" evidence="1">
    <location>
        <begin position="373"/>
        <end position="398"/>
    </location>
</feature>
<dbReference type="VEuPathDB" id="TriTrypDB:LtaPh_3636400"/>
<feature type="compositionally biased region" description="Low complexity" evidence="1">
    <location>
        <begin position="935"/>
        <end position="958"/>
    </location>
</feature>
<feature type="compositionally biased region" description="Low complexity" evidence="1">
    <location>
        <begin position="864"/>
        <end position="888"/>
    </location>
</feature>
<dbReference type="InterPro" id="IPR057418">
    <property type="entry name" value="PH-like_kinetoplastida"/>
</dbReference>
<evidence type="ECO:0000256" key="1">
    <source>
        <dbReference type="SAM" id="MobiDB-lite"/>
    </source>
</evidence>
<feature type="region of interest" description="Disordered" evidence="1">
    <location>
        <begin position="913"/>
        <end position="1000"/>
    </location>
</feature>
<feature type="region of interest" description="Disordered" evidence="1">
    <location>
        <begin position="274"/>
        <end position="314"/>
    </location>
</feature>
<feature type="compositionally biased region" description="Low complexity" evidence="1">
    <location>
        <begin position="345"/>
        <end position="358"/>
    </location>
</feature>
<proteinExistence type="predicted"/>
<feature type="region of interest" description="Disordered" evidence="1">
    <location>
        <begin position="625"/>
        <end position="648"/>
    </location>
</feature>
<feature type="region of interest" description="Disordered" evidence="1">
    <location>
        <begin position="787"/>
        <end position="839"/>
    </location>
</feature>
<dbReference type="Pfam" id="PF25402">
    <property type="entry name" value="PH_28"/>
    <property type="match status" value="1"/>
</dbReference>
<feature type="region of interest" description="Disordered" evidence="1">
    <location>
        <begin position="578"/>
        <end position="602"/>
    </location>
</feature>
<reference evidence="3" key="1">
    <citation type="submission" date="2019-11" db="EMBL/GenBank/DDBJ databases">
        <title>Leishmania tarentolae CDS.</title>
        <authorList>
            <person name="Goto Y."/>
            <person name="Yamagishi J."/>
        </authorList>
    </citation>
    <scope>NUCLEOTIDE SEQUENCE [LARGE SCALE GENOMIC DNA]</scope>
    <source>
        <strain evidence="3">Parrot Tar II</strain>
    </source>
</reference>
<feature type="region of interest" description="Disordered" evidence="1">
    <location>
        <begin position="478"/>
        <end position="514"/>
    </location>
</feature>
<protein>
    <recommendedName>
        <fullName evidence="2">PH-like domain-containing protein</fullName>
    </recommendedName>
</protein>
<feature type="region of interest" description="Disordered" evidence="1">
    <location>
        <begin position="523"/>
        <end position="542"/>
    </location>
</feature>
<dbReference type="OrthoDB" id="251490at2759"/>
<feature type="compositionally biased region" description="Pro residues" evidence="1">
    <location>
        <begin position="925"/>
        <end position="934"/>
    </location>
</feature>
<feature type="domain" description="PH-like" evidence="2">
    <location>
        <begin position="1007"/>
        <end position="1142"/>
    </location>
</feature>
<sequence>MQLQCRAPEHFSTPPFHPPSPSIACKSGCSLDALERLVQFTGAGADACFYAVNPPQAEGADLAALAPTSDGLRYWLNPSVRARPTTATCEITNLGPPFFASTSESVLRISATPFFVDGRCFPTRCVVSLATSAQRLDGISVRPVVVTEWNVMGSGAAGRRTTTVPLRTLYHLAVLMSSSAPATSVEEVRLYLHLRFMGCSDGSDTHRIASVQLRYEQLGTAAEVLPQLLQRRQCAQARVMLSSSLYDVNYHSRGRVARPSARLEVGVGATVSSSTCRDGAKDVGDNVRNERFSGATEQLTTTSPLGSARKSDVIGDATGGAQQQLLLSPLQRSATRPRAERSQSADRSSSSRMEAVSSTEFLGDPKLVRVDRALRIPPPPPKSATTSGSAPPLLGGPWPPRKVRTIVLAPSISPSLCSSSTGTPHRGSPSLPSPPPSPNADCRVQAQLNTSLASTTHCRGDEDCRKGRLEGAVNAIIPSTPKSVQGGLESTKSDRRSSPVPAAEASSQRRQCHELPSVLQHVSSAEAQEESQTVAETHSPRNLHSFAPQKLYAQSDPAVLWAASSLLGTLPWTLASQHQSRTSTPATSVSSSRAPSHDRSTLAMPVDAARGIPCWQMQQRAPSKSFLDSGSCAYSRGTRQPQQESLRRTPLSALDANTWSHGSERKTVTTKANSVDMARSYSGGSTDAFLPQWRRDECVHVPPQLRPPHPFGAASPSPFRSAPLSGSFISPPATTCAPLQRPASAFVPRLLLCSKQRSHDNRTASSTQRGGDMIAISGISSRDAITTTAASAPPPSQNKSLWSKAAASADFSSPHDTKPRRSATADVHERGRHGTARIPMSSSAVLSVMPYSWLQSNVTVEPEASTESAAEMQSQSSTTSQRSIRSSTAPPPGHRPQHVPSLTDVAVMERMEDTASVASGSSAPLSPPPLPPPQSCTLSHSPAPAHSWLSSSSSSSSSRTRVAPALPLQEAHDGSRICSRPRKVSVTQSGDGHGSNSPTASRKCVVQTFAVWKHHVSRPGVGRRWLRIERLPPSPSTSAAVRFRITLDKVHPSMLARASMLLGRSSNSSEHNSIHTPRPSCEVCIRQTDTVEVWYGLRAYHSGVIHQRKVRQPECCLVIRCNLQLVTAVELESTEAVESVRRLLSHRHLTPHVSRQRAVVTSTEESKDNGRERARKVSVLAKV</sequence>
<feature type="region of interest" description="Disordered" evidence="1">
    <location>
        <begin position="864"/>
        <end position="899"/>
    </location>
</feature>
<dbReference type="EMBL" id="BLBS01000057">
    <property type="protein sequence ID" value="GET93445.1"/>
    <property type="molecule type" value="Genomic_DNA"/>
</dbReference>
<gene>
    <name evidence="3" type="ORF">LtaPh_3636400</name>
</gene>
<feature type="compositionally biased region" description="Polar residues" evidence="1">
    <location>
        <begin position="295"/>
        <end position="305"/>
    </location>
</feature>
<feature type="compositionally biased region" description="Polar residues" evidence="1">
    <location>
        <begin position="985"/>
        <end position="1000"/>
    </location>
</feature>
<feature type="compositionally biased region" description="Basic and acidic residues" evidence="1">
    <location>
        <begin position="278"/>
        <end position="291"/>
    </location>
</feature>
<evidence type="ECO:0000313" key="4">
    <source>
        <dbReference type="Proteomes" id="UP000419144"/>
    </source>
</evidence>
<dbReference type="Proteomes" id="UP000419144">
    <property type="component" value="Unassembled WGS sequence"/>
</dbReference>
<feature type="region of interest" description="Disordered" evidence="1">
    <location>
        <begin position="414"/>
        <end position="442"/>
    </location>
</feature>
<feature type="compositionally biased region" description="Low complexity" evidence="1">
    <location>
        <begin position="915"/>
        <end position="924"/>
    </location>
</feature>
<organism evidence="3 4">
    <name type="scientific">Leishmania tarentolae</name>
    <name type="common">Sauroleishmania tarentolae</name>
    <dbReference type="NCBI Taxonomy" id="5689"/>
    <lineage>
        <taxon>Eukaryota</taxon>
        <taxon>Discoba</taxon>
        <taxon>Euglenozoa</taxon>
        <taxon>Kinetoplastea</taxon>
        <taxon>Metakinetoplastina</taxon>
        <taxon>Trypanosomatida</taxon>
        <taxon>Trypanosomatidae</taxon>
        <taxon>Leishmaniinae</taxon>
        <taxon>Leishmania</taxon>
        <taxon>lizard Leishmania</taxon>
    </lineage>
</organism>
<feature type="region of interest" description="Disordered" evidence="1">
    <location>
        <begin position="326"/>
        <end position="360"/>
    </location>
</feature>
<dbReference type="AlphaFoldDB" id="A0A640KWB4"/>
<feature type="region of interest" description="Disordered" evidence="1">
    <location>
        <begin position="1154"/>
        <end position="1183"/>
    </location>
</feature>
<evidence type="ECO:0000313" key="3">
    <source>
        <dbReference type="EMBL" id="GET93445.1"/>
    </source>
</evidence>